<proteinExistence type="predicted"/>
<gene>
    <name evidence="1" type="ORF">ABXR19_12180</name>
</gene>
<organism evidence="1 2">
    <name type="scientific">Uliginosibacterium flavum</name>
    <dbReference type="NCBI Taxonomy" id="1396831"/>
    <lineage>
        <taxon>Bacteria</taxon>
        <taxon>Pseudomonadati</taxon>
        <taxon>Pseudomonadota</taxon>
        <taxon>Betaproteobacteria</taxon>
        <taxon>Rhodocyclales</taxon>
        <taxon>Zoogloeaceae</taxon>
        <taxon>Uliginosibacterium</taxon>
    </lineage>
</organism>
<sequence>MKFWSRADDSGSKLSCLTALIPRAAIGATRCVVRLAAQPDPVAQGSSHLIASLARAGSGCAINSSVCFALLAALCFSSNAFSAHFELVYPRSSTSVATDSRDVFPHKLLKLALAKAGHTVTFSPSRDVMEAARVNVELRENRNINIVYTGMDPDLESSLRPIRIPIFRGLLGHRIFIINKNRQAAFSRVKTLDDLRKLVAGQGIGWQDVDILKAANLPVVTSKYDLLFKMVEAGRVDYFPRGANEPFGELAARAGKEANLVVEKSLVLVYPFDLFFYTCKENEALASAIETGLKAAYADGSYLELFNKDAGIQKALIEANLKGRAPIYIDNPLLSNESRNIRREYWMQQF</sequence>
<dbReference type="EMBL" id="JBEWZI010000012">
    <property type="protein sequence ID" value="MET7014951.1"/>
    <property type="molecule type" value="Genomic_DNA"/>
</dbReference>
<evidence type="ECO:0000313" key="1">
    <source>
        <dbReference type="EMBL" id="MET7014951.1"/>
    </source>
</evidence>
<comment type="caution">
    <text evidence="1">The sequence shown here is derived from an EMBL/GenBank/DDBJ whole genome shotgun (WGS) entry which is preliminary data.</text>
</comment>
<reference evidence="1 2" key="1">
    <citation type="submission" date="2024-07" db="EMBL/GenBank/DDBJ databases">
        <title>Uliginosibacterium flavum JJ3220;KACC:17644.</title>
        <authorList>
            <person name="Kim M.K."/>
        </authorList>
    </citation>
    <scope>NUCLEOTIDE SEQUENCE [LARGE SCALE GENOMIC DNA]</scope>
    <source>
        <strain evidence="1 2">KACC:17644</strain>
    </source>
</reference>
<accession>A0ABV2TM07</accession>
<dbReference type="RefSeq" id="WP_354601414.1">
    <property type="nucleotide sequence ID" value="NZ_JBEWZI010000012.1"/>
</dbReference>
<evidence type="ECO:0000313" key="2">
    <source>
        <dbReference type="Proteomes" id="UP001549691"/>
    </source>
</evidence>
<dbReference type="SUPFAM" id="SSF53850">
    <property type="entry name" value="Periplasmic binding protein-like II"/>
    <property type="match status" value="1"/>
</dbReference>
<dbReference type="Gene3D" id="3.40.190.10">
    <property type="entry name" value="Periplasmic binding protein-like II"/>
    <property type="match status" value="2"/>
</dbReference>
<dbReference type="Proteomes" id="UP001549691">
    <property type="component" value="Unassembled WGS sequence"/>
</dbReference>
<keyword evidence="2" id="KW-1185">Reference proteome</keyword>
<evidence type="ECO:0008006" key="3">
    <source>
        <dbReference type="Google" id="ProtNLM"/>
    </source>
</evidence>
<name>A0ABV2TM07_9RHOO</name>
<protein>
    <recommendedName>
        <fullName evidence="3">Solute-binding protein family 3/N-terminal domain-containing protein</fullName>
    </recommendedName>
</protein>